<accession>A0A8X6NU91</accession>
<comment type="caution">
    <text evidence="1">The sequence shown here is derived from an EMBL/GenBank/DDBJ whole genome shotgun (WGS) entry which is preliminary data.</text>
</comment>
<keyword evidence="2" id="KW-1185">Reference proteome</keyword>
<protein>
    <submittedName>
        <fullName evidence="1">Uncharacterized protein</fullName>
    </submittedName>
</protein>
<dbReference type="AlphaFoldDB" id="A0A8X6NU91"/>
<name>A0A8X6NU91_NEPPI</name>
<dbReference type="Proteomes" id="UP000887013">
    <property type="component" value="Unassembled WGS sequence"/>
</dbReference>
<dbReference type="EMBL" id="BMAW01013113">
    <property type="protein sequence ID" value="GFT32085.1"/>
    <property type="molecule type" value="Genomic_DNA"/>
</dbReference>
<proteinExistence type="predicted"/>
<evidence type="ECO:0000313" key="2">
    <source>
        <dbReference type="Proteomes" id="UP000887013"/>
    </source>
</evidence>
<reference evidence="1" key="1">
    <citation type="submission" date="2020-08" db="EMBL/GenBank/DDBJ databases">
        <title>Multicomponent nature underlies the extraordinary mechanical properties of spider dragline silk.</title>
        <authorList>
            <person name="Kono N."/>
            <person name="Nakamura H."/>
            <person name="Mori M."/>
            <person name="Yoshida Y."/>
            <person name="Ohtoshi R."/>
            <person name="Malay A.D."/>
            <person name="Moran D.A.P."/>
            <person name="Tomita M."/>
            <person name="Numata K."/>
            <person name="Arakawa K."/>
        </authorList>
    </citation>
    <scope>NUCLEOTIDE SEQUENCE</scope>
</reference>
<sequence>MTPRASGATWLSSPGGVFFFCHPPLLSIKSDPTEDSELAWRMKMIERIKCLGYLSSPFLDRGNLFYDAFEESWFLVGIKVIPGY</sequence>
<gene>
    <name evidence="1" type="ORF">NPIL_671901</name>
</gene>
<evidence type="ECO:0000313" key="1">
    <source>
        <dbReference type="EMBL" id="GFT32085.1"/>
    </source>
</evidence>
<organism evidence="1 2">
    <name type="scientific">Nephila pilipes</name>
    <name type="common">Giant wood spider</name>
    <name type="synonym">Nephila maculata</name>
    <dbReference type="NCBI Taxonomy" id="299642"/>
    <lineage>
        <taxon>Eukaryota</taxon>
        <taxon>Metazoa</taxon>
        <taxon>Ecdysozoa</taxon>
        <taxon>Arthropoda</taxon>
        <taxon>Chelicerata</taxon>
        <taxon>Arachnida</taxon>
        <taxon>Araneae</taxon>
        <taxon>Araneomorphae</taxon>
        <taxon>Entelegynae</taxon>
        <taxon>Araneoidea</taxon>
        <taxon>Nephilidae</taxon>
        <taxon>Nephila</taxon>
    </lineage>
</organism>